<comment type="caution">
    <text evidence="1">The sequence shown here is derived from an EMBL/GenBank/DDBJ whole genome shotgun (WGS) entry which is preliminary data.</text>
</comment>
<proteinExistence type="predicted"/>
<dbReference type="AlphaFoldDB" id="A0AAW0FJ40"/>
<evidence type="ECO:0000313" key="2">
    <source>
        <dbReference type="Proteomes" id="UP001385951"/>
    </source>
</evidence>
<protein>
    <submittedName>
        <fullName evidence="1">Uncharacterized protein</fullName>
    </submittedName>
</protein>
<dbReference type="EMBL" id="JASBNA010000048">
    <property type="protein sequence ID" value="KAK7680616.1"/>
    <property type="molecule type" value="Genomic_DNA"/>
</dbReference>
<sequence length="139" mass="15646">MPYPSMESRSRLRKASTRLVYLSLDSVSSIRFFGHSRDQPANGGSNGHTCNSILWVQDLCSPFISQQRLSRNFVLLLVQVATMEFGRMCLAHRNNVDVRQATDECERYVAFVIGSVATSLSACTIQTRVVYECVNHNQP</sequence>
<accession>A0AAW0FJ40</accession>
<reference evidence="1 2" key="1">
    <citation type="submission" date="2022-09" db="EMBL/GenBank/DDBJ databases">
        <authorList>
            <person name="Palmer J.M."/>
        </authorList>
    </citation>
    <scope>NUCLEOTIDE SEQUENCE [LARGE SCALE GENOMIC DNA]</scope>
    <source>
        <strain evidence="1 2">DSM 7382</strain>
    </source>
</reference>
<name>A0AAW0FJ40_9APHY</name>
<gene>
    <name evidence="1" type="ORF">QCA50_016398</name>
</gene>
<dbReference type="Proteomes" id="UP001385951">
    <property type="component" value="Unassembled WGS sequence"/>
</dbReference>
<keyword evidence="2" id="KW-1185">Reference proteome</keyword>
<organism evidence="1 2">
    <name type="scientific">Cerrena zonata</name>
    <dbReference type="NCBI Taxonomy" id="2478898"/>
    <lineage>
        <taxon>Eukaryota</taxon>
        <taxon>Fungi</taxon>
        <taxon>Dikarya</taxon>
        <taxon>Basidiomycota</taxon>
        <taxon>Agaricomycotina</taxon>
        <taxon>Agaricomycetes</taxon>
        <taxon>Polyporales</taxon>
        <taxon>Cerrenaceae</taxon>
        <taxon>Cerrena</taxon>
    </lineage>
</organism>
<evidence type="ECO:0000313" key="1">
    <source>
        <dbReference type="EMBL" id="KAK7680616.1"/>
    </source>
</evidence>